<dbReference type="SUPFAM" id="SSF55729">
    <property type="entry name" value="Acyl-CoA N-acyltransferases (Nat)"/>
    <property type="match status" value="1"/>
</dbReference>
<evidence type="ECO:0000256" key="2">
    <source>
        <dbReference type="ARBA" id="ARBA00023315"/>
    </source>
</evidence>
<sequence length="170" mass="18421">MSDISVRPARVDELPAIGALTIAAYRADGYLPESGDPTGYAATLSDADSRMRSAELLVAVDTTGTLLGTVTIALPGTPYAEISREGELEFRMLAVSTRARNRGVGETLVRAVFTRARELALPTIVLCSSRTMSTAHRLYERLGFRRLPDRDWRPGPEVELLAYAAPVPTS</sequence>
<proteinExistence type="predicted"/>
<dbReference type="PROSITE" id="PS51186">
    <property type="entry name" value="GNAT"/>
    <property type="match status" value="1"/>
</dbReference>
<accession>A0A1Q9LHY1</accession>
<evidence type="ECO:0000259" key="3">
    <source>
        <dbReference type="PROSITE" id="PS51186"/>
    </source>
</evidence>
<dbReference type="CDD" id="cd04301">
    <property type="entry name" value="NAT_SF"/>
    <property type="match status" value="1"/>
</dbReference>
<evidence type="ECO:0000313" key="4">
    <source>
        <dbReference type="EMBL" id="OLR91624.1"/>
    </source>
</evidence>
<gene>
    <name evidence="4" type="ORF">BJP25_26060</name>
</gene>
<dbReference type="Pfam" id="PF00583">
    <property type="entry name" value="Acetyltransf_1"/>
    <property type="match status" value="1"/>
</dbReference>
<dbReference type="AlphaFoldDB" id="A0A1Q9LHY1"/>
<reference evidence="4 5" key="1">
    <citation type="submission" date="2016-10" db="EMBL/GenBank/DDBJ databases">
        <title>The Draft Genome Sequence of Actinokineospora bangkokensis 44EHWT reveals the biosynthetic pathway of antifungal compounds Thailandins with unusual extender unit butylmalonyl-CoA.</title>
        <authorList>
            <person name="Greule A."/>
            <person name="Intra B."/>
            <person name="Flemming S."/>
            <person name="Rommel M.G."/>
            <person name="Panbangred W."/>
            <person name="Bechthold A."/>
        </authorList>
    </citation>
    <scope>NUCLEOTIDE SEQUENCE [LARGE SCALE GENOMIC DNA]</scope>
    <source>
        <strain evidence="4 5">44EHW</strain>
    </source>
</reference>
<evidence type="ECO:0000256" key="1">
    <source>
        <dbReference type="ARBA" id="ARBA00022679"/>
    </source>
</evidence>
<protein>
    <submittedName>
        <fullName evidence="4">GNAT family N-acetyltransferase</fullName>
    </submittedName>
</protein>
<feature type="domain" description="N-acetyltransferase" evidence="3">
    <location>
        <begin position="4"/>
        <end position="165"/>
    </location>
</feature>
<dbReference type="Proteomes" id="UP000186040">
    <property type="component" value="Unassembled WGS sequence"/>
</dbReference>
<dbReference type="InterPro" id="IPR050832">
    <property type="entry name" value="Bact_Acetyltransf"/>
</dbReference>
<dbReference type="PANTHER" id="PTHR43877">
    <property type="entry name" value="AMINOALKYLPHOSPHONATE N-ACETYLTRANSFERASE-RELATED-RELATED"/>
    <property type="match status" value="1"/>
</dbReference>
<dbReference type="RefSeq" id="WP_075976693.1">
    <property type="nucleotide sequence ID" value="NZ_MKQR01000021.1"/>
</dbReference>
<dbReference type="InterPro" id="IPR000182">
    <property type="entry name" value="GNAT_dom"/>
</dbReference>
<keyword evidence="2" id="KW-0012">Acyltransferase</keyword>
<name>A0A1Q9LHY1_9PSEU</name>
<dbReference type="PANTHER" id="PTHR43877:SF2">
    <property type="entry name" value="AMINOALKYLPHOSPHONATE N-ACETYLTRANSFERASE-RELATED"/>
    <property type="match status" value="1"/>
</dbReference>
<dbReference type="Gene3D" id="3.40.630.30">
    <property type="match status" value="1"/>
</dbReference>
<keyword evidence="5" id="KW-1185">Reference proteome</keyword>
<dbReference type="InterPro" id="IPR016181">
    <property type="entry name" value="Acyl_CoA_acyltransferase"/>
</dbReference>
<dbReference type="GO" id="GO:0016747">
    <property type="term" value="F:acyltransferase activity, transferring groups other than amino-acyl groups"/>
    <property type="evidence" value="ECO:0007669"/>
    <property type="project" value="InterPro"/>
</dbReference>
<dbReference type="STRING" id="1193682.BJP25_26060"/>
<comment type="caution">
    <text evidence="4">The sequence shown here is derived from an EMBL/GenBank/DDBJ whole genome shotgun (WGS) entry which is preliminary data.</text>
</comment>
<evidence type="ECO:0000313" key="5">
    <source>
        <dbReference type="Proteomes" id="UP000186040"/>
    </source>
</evidence>
<dbReference type="EMBL" id="MKQR01000021">
    <property type="protein sequence ID" value="OLR91624.1"/>
    <property type="molecule type" value="Genomic_DNA"/>
</dbReference>
<dbReference type="OrthoDB" id="273614at2"/>
<keyword evidence="1 4" id="KW-0808">Transferase</keyword>
<organism evidence="4 5">
    <name type="scientific">Actinokineospora bangkokensis</name>
    <dbReference type="NCBI Taxonomy" id="1193682"/>
    <lineage>
        <taxon>Bacteria</taxon>
        <taxon>Bacillati</taxon>
        <taxon>Actinomycetota</taxon>
        <taxon>Actinomycetes</taxon>
        <taxon>Pseudonocardiales</taxon>
        <taxon>Pseudonocardiaceae</taxon>
        <taxon>Actinokineospora</taxon>
    </lineage>
</organism>